<dbReference type="Pfam" id="PF01965">
    <property type="entry name" value="DJ-1_PfpI"/>
    <property type="match status" value="1"/>
</dbReference>
<proteinExistence type="predicted"/>
<evidence type="ECO:0000259" key="1">
    <source>
        <dbReference type="Pfam" id="PF01965"/>
    </source>
</evidence>
<dbReference type="Gene3D" id="3.40.50.880">
    <property type="match status" value="1"/>
</dbReference>
<protein>
    <submittedName>
        <fullName evidence="2">DJ-1/PfpI family protein</fullName>
    </submittedName>
</protein>
<sequence>MIEQKRAAILIYPEFSNYEISIVSAVFKAFEKEIIVFSAERNPVNSEEGFHFVPDKTLDEFSIDDYDCLVLPGMWCFPDVLNDERYIDFLRQFKNNKDIIIASISSSPILLAKAGVLEGKKYCAGLFEEDIDKYEFISRDNIVRTPLVTDENIITAIGLAYREFAIEIGYKLNFDCDETWFSGIRKPIIPENYIFYRNDK</sequence>
<name>A0ABW8TXS8_9CLOT</name>
<evidence type="ECO:0000313" key="2">
    <source>
        <dbReference type="EMBL" id="MFL0270094.1"/>
    </source>
</evidence>
<dbReference type="PANTHER" id="PTHR43130:SF3">
    <property type="entry name" value="HTH-TYPE TRANSCRIPTIONAL REGULATOR RV1931C"/>
    <property type="match status" value="1"/>
</dbReference>
<gene>
    <name evidence="2" type="ORF">ACJDUH_18605</name>
</gene>
<dbReference type="SUPFAM" id="SSF52317">
    <property type="entry name" value="Class I glutamine amidotransferase-like"/>
    <property type="match status" value="1"/>
</dbReference>
<dbReference type="EMBL" id="JBJHZY010000006">
    <property type="protein sequence ID" value="MFL0270094.1"/>
    <property type="molecule type" value="Genomic_DNA"/>
</dbReference>
<organism evidence="2 3">
    <name type="scientific">Candidatus Clostridium radicumherbarum</name>
    <dbReference type="NCBI Taxonomy" id="3381662"/>
    <lineage>
        <taxon>Bacteria</taxon>
        <taxon>Bacillati</taxon>
        <taxon>Bacillota</taxon>
        <taxon>Clostridia</taxon>
        <taxon>Eubacteriales</taxon>
        <taxon>Clostridiaceae</taxon>
        <taxon>Clostridium</taxon>
    </lineage>
</organism>
<comment type="caution">
    <text evidence="2">The sequence shown here is derived from an EMBL/GenBank/DDBJ whole genome shotgun (WGS) entry which is preliminary data.</text>
</comment>
<dbReference type="PANTHER" id="PTHR43130">
    <property type="entry name" value="ARAC-FAMILY TRANSCRIPTIONAL REGULATOR"/>
    <property type="match status" value="1"/>
</dbReference>
<dbReference type="InterPro" id="IPR052158">
    <property type="entry name" value="INH-QAR"/>
</dbReference>
<feature type="domain" description="DJ-1/PfpI" evidence="1">
    <location>
        <begin position="5"/>
        <end position="167"/>
    </location>
</feature>
<accession>A0ABW8TXS8</accession>
<keyword evidence="3" id="KW-1185">Reference proteome</keyword>
<evidence type="ECO:0000313" key="3">
    <source>
        <dbReference type="Proteomes" id="UP001623661"/>
    </source>
</evidence>
<dbReference type="InterPro" id="IPR002818">
    <property type="entry name" value="DJ-1/PfpI"/>
</dbReference>
<dbReference type="InterPro" id="IPR029062">
    <property type="entry name" value="Class_I_gatase-like"/>
</dbReference>
<reference evidence="2 3" key="1">
    <citation type="submission" date="2024-11" db="EMBL/GenBank/DDBJ databases">
        <authorList>
            <person name="Heng Y.C."/>
            <person name="Lim A.C.H."/>
            <person name="Lee J.K.Y."/>
            <person name="Kittelmann S."/>
        </authorList>
    </citation>
    <scope>NUCLEOTIDE SEQUENCE [LARGE SCALE GENOMIC DNA]</scope>
    <source>
        <strain evidence="2 3">WILCCON 0202</strain>
    </source>
</reference>
<dbReference type="Proteomes" id="UP001623661">
    <property type="component" value="Unassembled WGS sequence"/>
</dbReference>
<dbReference type="RefSeq" id="WP_406766726.1">
    <property type="nucleotide sequence ID" value="NZ_JBJHZY010000006.1"/>
</dbReference>